<feature type="region of interest" description="Disordered" evidence="1">
    <location>
        <begin position="103"/>
        <end position="135"/>
    </location>
</feature>
<dbReference type="InterPro" id="IPR050149">
    <property type="entry name" value="Collagen_superfamily"/>
</dbReference>
<organism evidence="4 5">
    <name type="scientific">Actinia tenebrosa</name>
    <name type="common">Australian red waratah sea anemone</name>
    <dbReference type="NCBI Taxonomy" id="6105"/>
    <lineage>
        <taxon>Eukaryota</taxon>
        <taxon>Metazoa</taxon>
        <taxon>Cnidaria</taxon>
        <taxon>Anthozoa</taxon>
        <taxon>Hexacorallia</taxon>
        <taxon>Actiniaria</taxon>
        <taxon>Actiniidae</taxon>
        <taxon>Actinia</taxon>
    </lineage>
</organism>
<protein>
    <submittedName>
        <fullName evidence="5">Collagen triple helix repeat-containing protein 1-like</fullName>
    </submittedName>
</protein>
<evidence type="ECO:0000259" key="3">
    <source>
        <dbReference type="Pfam" id="PF25815"/>
    </source>
</evidence>
<dbReference type="AlphaFoldDB" id="A0A6P8HVB6"/>
<proteinExistence type="predicted"/>
<sequence length="281" mass="30281">MSYLLPSIAALILVMAQLIKTQSPDFNWGIYNCRELETKCLSYFFGPPGDMGQLGQPGIPGQDGLPGTPGPKGPKGYSGIGEPVPIAGPKGYTGIPGLKGIKGVRGNRGLKGEKGDSGSSLQGDKGDNGFPGFPGPKGFPGSGGMVLGWKSCSWKFDSLQEYGLTKECIFNKTHADSVLHVIYEGSMRVGFCTTCCKRWFFTFDNQDCQQGRIEAKLTGTKLYSGPSYRHERLEGYCAVAAGRTSVELWVEDCPGHQRAMKASIAKVDTTSRIIIEEIYVS</sequence>
<dbReference type="GO" id="GO:0031012">
    <property type="term" value="C:extracellular matrix"/>
    <property type="evidence" value="ECO:0007669"/>
    <property type="project" value="TreeGrafter"/>
</dbReference>
<gene>
    <name evidence="5" type="primary">LOC116295560</name>
</gene>
<dbReference type="KEGG" id="aten:116295560"/>
<dbReference type="GeneID" id="116295560"/>
<dbReference type="GO" id="GO:0030020">
    <property type="term" value="F:extracellular matrix structural constituent conferring tensile strength"/>
    <property type="evidence" value="ECO:0007669"/>
    <property type="project" value="TreeGrafter"/>
</dbReference>
<dbReference type="PANTHER" id="PTHR24023">
    <property type="entry name" value="COLLAGEN ALPHA"/>
    <property type="match status" value="1"/>
</dbReference>
<dbReference type="InterPro" id="IPR008160">
    <property type="entry name" value="Collagen"/>
</dbReference>
<dbReference type="Proteomes" id="UP000515163">
    <property type="component" value="Unplaced"/>
</dbReference>
<dbReference type="Pfam" id="PF25815">
    <property type="entry name" value="CTHRC1_C"/>
    <property type="match status" value="1"/>
</dbReference>
<dbReference type="GO" id="GO:0005615">
    <property type="term" value="C:extracellular space"/>
    <property type="evidence" value="ECO:0007669"/>
    <property type="project" value="TreeGrafter"/>
</dbReference>
<evidence type="ECO:0000256" key="1">
    <source>
        <dbReference type="SAM" id="MobiDB-lite"/>
    </source>
</evidence>
<dbReference type="RefSeq" id="XP_031559268.1">
    <property type="nucleotide sequence ID" value="XM_031703408.1"/>
</dbReference>
<dbReference type="OrthoDB" id="5983381at2759"/>
<dbReference type="Pfam" id="PF01391">
    <property type="entry name" value="Collagen"/>
    <property type="match status" value="1"/>
</dbReference>
<feature type="signal peptide" evidence="2">
    <location>
        <begin position="1"/>
        <end position="21"/>
    </location>
</feature>
<dbReference type="PANTHER" id="PTHR24023:SF1082">
    <property type="entry name" value="COLLAGEN TRIPLE HELIX REPEAT"/>
    <property type="match status" value="1"/>
</dbReference>
<keyword evidence="4" id="KW-1185">Reference proteome</keyword>
<feature type="domain" description="CTHRC1 C-terminal" evidence="3">
    <location>
        <begin position="149"/>
        <end position="275"/>
    </location>
</feature>
<evidence type="ECO:0000313" key="5">
    <source>
        <dbReference type="RefSeq" id="XP_031559268.1"/>
    </source>
</evidence>
<evidence type="ECO:0000256" key="2">
    <source>
        <dbReference type="SAM" id="SignalP"/>
    </source>
</evidence>
<reference evidence="5" key="1">
    <citation type="submission" date="2025-08" db="UniProtKB">
        <authorList>
            <consortium name="RefSeq"/>
        </authorList>
    </citation>
    <scope>IDENTIFICATION</scope>
</reference>
<dbReference type="InterPro" id="IPR057873">
    <property type="entry name" value="CTHRC1_C"/>
</dbReference>
<name>A0A6P8HVB6_ACTTE</name>
<accession>A0A6P8HVB6</accession>
<feature type="region of interest" description="Disordered" evidence="1">
    <location>
        <begin position="52"/>
        <end position="76"/>
    </location>
</feature>
<feature type="chain" id="PRO_5027671189" evidence="2">
    <location>
        <begin position="22"/>
        <end position="281"/>
    </location>
</feature>
<evidence type="ECO:0000313" key="4">
    <source>
        <dbReference type="Proteomes" id="UP000515163"/>
    </source>
</evidence>
<dbReference type="GO" id="GO:0030198">
    <property type="term" value="P:extracellular matrix organization"/>
    <property type="evidence" value="ECO:0007669"/>
    <property type="project" value="TreeGrafter"/>
</dbReference>
<dbReference type="InParanoid" id="A0A6P8HVB6"/>
<keyword evidence="2" id="KW-0732">Signal</keyword>